<gene>
    <name evidence="2" type="ORF">H4R34_000990</name>
</gene>
<proteinExistence type="predicted"/>
<dbReference type="Proteomes" id="UP001151582">
    <property type="component" value="Unassembled WGS sequence"/>
</dbReference>
<feature type="chain" id="PRO_5040765182" evidence="1">
    <location>
        <begin position="18"/>
        <end position="145"/>
    </location>
</feature>
<dbReference type="AlphaFoldDB" id="A0A9W8EEW2"/>
<organism evidence="2 3">
    <name type="scientific">Dimargaris verticillata</name>
    <dbReference type="NCBI Taxonomy" id="2761393"/>
    <lineage>
        <taxon>Eukaryota</taxon>
        <taxon>Fungi</taxon>
        <taxon>Fungi incertae sedis</taxon>
        <taxon>Zoopagomycota</taxon>
        <taxon>Kickxellomycotina</taxon>
        <taxon>Dimargaritomycetes</taxon>
        <taxon>Dimargaritales</taxon>
        <taxon>Dimargaritaceae</taxon>
        <taxon>Dimargaris</taxon>
    </lineage>
</organism>
<feature type="signal peptide" evidence="1">
    <location>
        <begin position="1"/>
        <end position="17"/>
    </location>
</feature>
<evidence type="ECO:0000313" key="3">
    <source>
        <dbReference type="Proteomes" id="UP001151582"/>
    </source>
</evidence>
<comment type="caution">
    <text evidence="2">The sequence shown here is derived from an EMBL/GenBank/DDBJ whole genome shotgun (WGS) entry which is preliminary data.</text>
</comment>
<keyword evidence="3" id="KW-1185">Reference proteome</keyword>
<evidence type="ECO:0000313" key="2">
    <source>
        <dbReference type="EMBL" id="KAJ1983890.1"/>
    </source>
</evidence>
<reference evidence="2" key="1">
    <citation type="submission" date="2022-07" db="EMBL/GenBank/DDBJ databases">
        <title>Phylogenomic reconstructions and comparative analyses of Kickxellomycotina fungi.</title>
        <authorList>
            <person name="Reynolds N.K."/>
            <person name="Stajich J.E."/>
            <person name="Barry K."/>
            <person name="Grigoriev I.V."/>
            <person name="Crous P."/>
            <person name="Smith M.E."/>
        </authorList>
    </citation>
    <scope>NUCLEOTIDE SEQUENCE</scope>
    <source>
        <strain evidence="2">RSA 567</strain>
    </source>
</reference>
<name>A0A9W8EEW2_9FUNG</name>
<sequence>MKCALVLAALFAASASAQLGPEGWYGDGLAYPEGDYTDGLDGGDYDAAYPQDVSGVDDYDGADSYLDDDGDDGSYDGALARRWVVPMEYSVPLVRRGIPASHGVSPTIFANAAKLKKHKLKKQKFNFANKKAAKINRKKKTVFIG</sequence>
<dbReference type="EMBL" id="JANBQB010000037">
    <property type="protein sequence ID" value="KAJ1983890.1"/>
    <property type="molecule type" value="Genomic_DNA"/>
</dbReference>
<accession>A0A9W8EEW2</accession>
<keyword evidence="1" id="KW-0732">Signal</keyword>
<evidence type="ECO:0000256" key="1">
    <source>
        <dbReference type="SAM" id="SignalP"/>
    </source>
</evidence>
<protein>
    <submittedName>
        <fullName evidence="2">Uncharacterized protein</fullName>
    </submittedName>
</protein>